<dbReference type="InterPro" id="IPR050922">
    <property type="entry name" value="LytR/CpsA/Psr_CW_biosynth"/>
</dbReference>
<feature type="domain" description="Cell envelope-related transcriptional attenuator" evidence="2">
    <location>
        <begin position="111"/>
        <end position="254"/>
    </location>
</feature>
<organism evidence="3">
    <name type="scientific">Streptomyces sp. R21</name>
    <dbReference type="NCBI Taxonomy" id="3238627"/>
    <lineage>
        <taxon>Bacteria</taxon>
        <taxon>Bacillati</taxon>
        <taxon>Actinomycetota</taxon>
        <taxon>Actinomycetes</taxon>
        <taxon>Kitasatosporales</taxon>
        <taxon>Streptomycetaceae</taxon>
        <taxon>Streptomyces</taxon>
    </lineage>
</organism>
<dbReference type="PANTHER" id="PTHR33392">
    <property type="entry name" value="POLYISOPRENYL-TEICHOIC ACID--PEPTIDOGLYCAN TEICHOIC ACID TRANSFERASE TAGU"/>
    <property type="match status" value="1"/>
</dbReference>
<dbReference type="PANTHER" id="PTHR33392:SF6">
    <property type="entry name" value="POLYISOPRENYL-TEICHOIC ACID--PEPTIDOGLYCAN TEICHOIC ACID TRANSFERASE TAGU"/>
    <property type="match status" value="1"/>
</dbReference>
<evidence type="ECO:0000256" key="1">
    <source>
        <dbReference type="ARBA" id="ARBA00006068"/>
    </source>
</evidence>
<reference evidence="3" key="1">
    <citation type="submission" date="2024-07" db="EMBL/GenBank/DDBJ databases">
        <authorList>
            <person name="Yu S.T."/>
        </authorList>
    </citation>
    <scope>NUCLEOTIDE SEQUENCE</scope>
    <source>
        <strain evidence="3">R21</strain>
    </source>
</reference>
<dbReference type="AlphaFoldDB" id="A0AB39P315"/>
<protein>
    <submittedName>
        <fullName evidence="3">LCP family protein</fullName>
    </submittedName>
</protein>
<proteinExistence type="inferred from homology"/>
<sequence>MSARRQWSPWPPRPVPPRRRRHLLRALLICLLAAVLGLAGLVIGGVWWGTNHYGDQVARIPHAFPTGPRPTKPPGNTGGSTYLLAGVDRRSDRPTTGSEARAALWKYGAQRSDTLMLVHFSADKGKADIVSIPRDSWVPIPGHGSAKINAAFSWGGPALMVETVEQLTGSRIDHFGIIDWDGFKTLTDSVGGVPITVHENSYDSEQHLGFKTGTRTMNGKEALSYVRQRHGLPGGEFDRIRRQQQFLLSLVGQARSRVSLTDPLATDHMLNAITRTVSVDDHMSNTDLRNLVLGLRHLDTSRASFGIAPVVRSQMIEGQYALILDRHGLRTLWRGIETGRPPADGK</sequence>
<dbReference type="InterPro" id="IPR004474">
    <property type="entry name" value="LytR_CpsA_psr"/>
</dbReference>
<name>A0AB39P315_9ACTN</name>
<dbReference type="Gene3D" id="3.40.630.190">
    <property type="entry name" value="LCP protein"/>
    <property type="match status" value="1"/>
</dbReference>
<evidence type="ECO:0000313" key="3">
    <source>
        <dbReference type="EMBL" id="XDQ24581.1"/>
    </source>
</evidence>
<dbReference type="RefSeq" id="WP_369231358.1">
    <property type="nucleotide sequence ID" value="NZ_CP163435.1"/>
</dbReference>
<dbReference type="EMBL" id="CP163435">
    <property type="protein sequence ID" value="XDQ24581.1"/>
    <property type="molecule type" value="Genomic_DNA"/>
</dbReference>
<dbReference type="Pfam" id="PF03816">
    <property type="entry name" value="LytR_cpsA_psr"/>
    <property type="match status" value="1"/>
</dbReference>
<dbReference type="NCBIfam" id="TIGR00350">
    <property type="entry name" value="lytR_cpsA_psr"/>
    <property type="match status" value="1"/>
</dbReference>
<gene>
    <name evidence="3" type="ORF">AB5J56_07775</name>
</gene>
<comment type="similarity">
    <text evidence="1">Belongs to the LytR/CpsA/Psr (LCP) family.</text>
</comment>
<evidence type="ECO:0000259" key="2">
    <source>
        <dbReference type="Pfam" id="PF03816"/>
    </source>
</evidence>
<accession>A0AB39P315</accession>